<protein>
    <submittedName>
        <fullName evidence="1">DUF6048 family protein</fullName>
    </submittedName>
</protein>
<gene>
    <name evidence="1" type="ORF">ACFSR3_11670</name>
</gene>
<evidence type="ECO:0000313" key="2">
    <source>
        <dbReference type="Proteomes" id="UP001597480"/>
    </source>
</evidence>
<dbReference type="Pfam" id="PF19515">
    <property type="entry name" value="DUF6048"/>
    <property type="match status" value="1"/>
</dbReference>
<proteinExistence type="predicted"/>
<reference evidence="2" key="1">
    <citation type="journal article" date="2019" name="Int. J. Syst. Evol. Microbiol.">
        <title>The Global Catalogue of Microorganisms (GCM) 10K type strain sequencing project: providing services to taxonomists for standard genome sequencing and annotation.</title>
        <authorList>
            <consortium name="The Broad Institute Genomics Platform"/>
            <consortium name="The Broad Institute Genome Sequencing Center for Infectious Disease"/>
            <person name="Wu L."/>
            <person name="Ma J."/>
        </authorList>
    </citation>
    <scope>NUCLEOTIDE SEQUENCE [LARGE SCALE GENOMIC DNA]</scope>
    <source>
        <strain evidence="2">KCTC 42107</strain>
    </source>
</reference>
<keyword evidence="2" id="KW-1185">Reference proteome</keyword>
<name>A0ABW5NXK5_9FLAO</name>
<organism evidence="1 2">
    <name type="scientific">Flavobacterium suzhouense</name>
    <dbReference type="NCBI Taxonomy" id="1529638"/>
    <lineage>
        <taxon>Bacteria</taxon>
        <taxon>Pseudomonadati</taxon>
        <taxon>Bacteroidota</taxon>
        <taxon>Flavobacteriia</taxon>
        <taxon>Flavobacteriales</taxon>
        <taxon>Flavobacteriaceae</taxon>
        <taxon>Flavobacterium</taxon>
    </lineage>
</organism>
<dbReference type="RefSeq" id="WP_379821147.1">
    <property type="nucleotide sequence ID" value="NZ_JBHUMD010000026.1"/>
</dbReference>
<dbReference type="EMBL" id="JBHUMD010000026">
    <property type="protein sequence ID" value="MFD2602717.1"/>
    <property type="molecule type" value="Genomic_DNA"/>
</dbReference>
<evidence type="ECO:0000313" key="1">
    <source>
        <dbReference type="EMBL" id="MFD2602717.1"/>
    </source>
</evidence>
<comment type="caution">
    <text evidence="1">The sequence shown here is derived from an EMBL/GenBank/DDBJ whole genome shotgun (WGS) entry which is preliminary data.</text>
</comment>
<dbReference type="Proteomes" id="UP001597480">
    <property type="component" value="Unassembled WGS sequence"/>
</dbReference>
<accession>A0ABW5NXK5</accession>
<dbReference type="InterPro" id="IPR046111">
    <property type="entry name" value="DUF6048"/>
</dbReference>
<sequence length="242" mass="27600">MSKSIFSLLLLFTFSGYGQDKKPTDTINKVQPAKTEKYGIRIGADLYRPARSLYEDGFSGLELVADYRVTNKMYAAAELGTVDFTVDDDQLNFTTKGSYLKVGFDYNVYENWLEMQNMIYIGMRYGFATFSQNLNSYTIYDTTDYFPDVALYPNENYSGLTAHWAEVVGGLKAEVVKNLYLGFSVRLNILLAETKPDNFDNLYIPGFNRTYEGSFGAGINYTVSYMIPFYKKQKAEEKKTSK</sequence>